<name>A0A1V4B3V6_9PAST</name>
<dbReference type="SUPFAM" id="SSF53300">
    <property type="entry name" value="vWA-like"/>
    <property type="match status" value="1"/>
</dbReference>
<reference evidence="2 3" key="1">
    <citation type="submission" date="2018-06" db="EMBL/GenBank/DDBJ databases">
        <authorList>
            <consortium name="Pathogen Informatics"/>
            <person name="Doyle S."/>
        </authorList>
    </citation>
    <scope>NUCLEOTIDE SEQUENCE [LARGE SCALE GENOMIC DNA]</scope>
    <source>
        <strain evidence="2 3">NCTC1659</strain>
    </source>
</reference>
<accession>A0A1V4B3V6</accession>
<dbReference type="RefSeq" id="WP_078217621.1">
    <property type="nucleotide sequence ID" value="NZ_MUXZ01000004.1"/>
</dbReference>
<gene>
    <name evidence="2" type="ORF">NCTC1659_01819</name>
</gene>
<organism evidence="2 3">
    <name type="scientific">Canicola haemoglobinophilus</name>
    <dbReference type="NCBI Taxonomy" id="733"/>
    <lineage>
        <taxon>Bacteria</taxon>
        <taxon>Pseudomonadati</taxon>
        <taxon>Pseudomonadota</taxon>
        <taxon>Gammaproteobacteria</taxon>
        <taxon>Pasteurellales</taxon>
        <taxon>Pasteurellaceae</taxon>
        <taxon>Canicola</taxon>
    </lineage>
</organism>
<dbReference type="Pfam" id="PF00092">
    <property type="entry name" value="VWA"/>
    <property type="match status" value="1"/>
</dbReference>
<dbReference type="AlphaFoldDB" id="A0A1V4B3V6"/>
<dbReference type="InterPro" id="IPR002035">
    <property type="entry name" value="VWF_A"/>
</dbReference>
<dbReference type="EMBL" id="UGHF01000001">
    <property type="protein sequence ID" value="STO60524.1"/>
    <property type="molecule type" value="Genomic_DNA"/>
</dbReference>
<dbReference type="CDD" id="cd01464">
    <property type="entry name" value="vWA_subfamily"/>
    <property type="match status" value="1"/>
</dbReference>
<protein>
    <submittedName>
        <fullName evidence="2">Uncharacterized protein encoded in toxicity protection region of plasmid R478, contains von Willebrand factor (VWF) domain</fullName>
    </submittedName>
</protein>
<dbReference type="SMART" id="SM00327">
    <property type="entry name" value="VWA"/>
    <property type="match status" value="1"/>
</dbReference>
<evidence type="ECO:0000313" key="2">
    <source>
        <dbReference type="EMBL" id="STO60524.1"/>
    </source>
</evidence>
<dbReference type="Gene3D" id="3.40.50.410">
    <property type="entry name" value="von Willebrand factor, type A domain"/>
    <property type="match status" value="1"/>
</dbReference>
<dbReference type="STRING" id="733.B0186_01535"/>
<dbReference type="Proteomes" id="UP000254329">
    <property type="component" value="Unassembled WGS sequence"/>
</dbReference>
<dbReference type="InterPro" id="IPR036465">
    <property type="entry name" value="vWFA_dom_sf"/>
</dbReference>
<dbReference type="PROSITE" id="PS50234">
    <property type="entry name" value="VWFA"/>
    <property type="match status" value="1"/>
</dbReference>
<proteinExistence type="predicted"/>
<dbReference type="PIRSF" id="PIRSF020634">
    <property type="entry name" value="TerY_vWA"/>
    <property type="match status" value="1"/>
</dbReference>
<evidence type="ECO:0000313" key="3">
    <source>
        <dbReference type="Proteomes" id="UP000254329"/>
    </source>
</evidence>
<evidence type="ECO:0000259" key="1">
    <source>
        <dbReference type="PROSITE" id="PS50234"/>
    </source>
</evidence>
<keyword evidence="3" id="KW-1185">Reference proteome</keyword>
<feature type="domain" description="VWFA" evidence="1">
    <location>
        <begin position="5"/>
        <end position="177"/>
    </location>
</feature>
<sequence>MRRLPVYLLVDTSGSMMGEAIESVRNGLQMLVSALRQDPYALETAYLSVITFNTTAKQVTPLTELMSFQIPDLQASGVTAMGGALSLLVDCINREVQKGSSEVKGDWKPVVFLLSDGLPTDDLQQGINAIRTVKTGTFVACAAGAGADTNVLKQITESVVSLDTADANSIKAFFKWVSASISVSSQKVDLNKKDVSGLGELPPPPAELNIVL</sequence>
<dbReference type="InterPro" id="IPR011392">
    <property type="entry name" value="Tellurite-R_TerY"/>
</dbReference>